<dbReference type="STRING" id="503106.A0A218YS90"/>
<protein>
    <submittedName>
        <fullName evidence="2">Uncharacterized protein</fullName>
    </submittedName>
</protein>
<dbReference type="InParanoid" id="A0A218YS90"/>
<evidence type="ECO:0000313" key="2">
    <source>
        <dbReference type="EMBL" id="OWO97842.1"/>
    </source>
</evidence>
<comment type="caution">
    <text evidence="2">The sequence shown here is derived from an EMBL/GenBank/DDBJ whole genome shotgun (WGS) entry which is preliminary data.</text>
</comment>
<accession>A0A218YS90</accession>
<dbReference type="Proteomes" id="UP000242519">
    <property type="component" value="Unassembled WGS sequence"/>
</dbReference>
<sequence>MPGVGGAAVASSSAATASLEPSLRLRCCQSSAWPAKPLRFVSPVPRFGRGVVRDPPGRQNRFARAGQDGGRVDLCHIGSHGIRHSFPAAPRPVDGPRAPRAQQRHGGPRRRHHHHHKRGRLRGLVRLGQRQLPAIYDDQTAFGVRLVRLDVYLGPDYGASRCWRAAVPRRSLVSWDTGVATTIEGQGCCASGVEQLVRFTDTSAFPTANLQT</sequence>
<evidence type="ECO:0000313" key="3">
    <source>
        <dbReference type="Proteomes" id="UP000242519"/>
    </source>
</evidence>
<organism evidence="2 3">
    <name type="scientific">Diplocarpon coronariae</name>
    <dbReference type="NCBI Taxonomy" id="2795749"/>
    <lineage>
        <taxon>Eukaryota</taxon>
        <taxon>Fungi</taxon>
        <taxon>Dikarya</taxon>
        <taxon>Ascomycota</taxon>
        <taxon>Pezizomycotina</taxon>
        <taxon>Leotiomycetes</taxon>
        <taxon>Helotiales</taxon>
        <taxon>Drepanopezizaceae</taxon>
        <taxon>Diplocarpon</taxon>
    </lineage>
</organism>
<dbReference type="EMBL" id="MZNU01000423">
    <property type="protein sequence ID" value="OWO97842.1"/>
    <property type="molecule type" value="Genomic_DNA"/>
</dbReference>
<dbReference type="AlphaFoldDB" id="A0A218YS90"/>
<keyword evidence="3" id="KW-1185">Reference proteome</keyword>
<proteinExistence type="predicted"/>
<feature type="region of interest" description="Disordered" evidence="1">
    <location>
        <begin position="86"/>
        <end position="120"/>
    </location>
</feature>
<reference evidence="2 3" key="1">
    <citation type="submission" date="2017-04" db="EMBL/GenBank/DDBJ databases">
        <title>Draft genome sequence of Marssonina coronaria NL1: causal agent of apple blotch.</title>
        <authorList>
            <person name="Cheng Q."/>
        </authorList>
    </citation>
    <scope>NUCLEOTIDE SEQUENCE [LARGE SCALE GENOMIC DNA]</scope>
    <source>
        <strain evidence="2 3">NL1</strain>
    </source>
</reference>
<feature type="compositionally biased region" description="Basic residues" evidence="1">
    <location>
        <begin position="102"/>
        <end position="120"/>
    </location>
</feature>
<name>A0A218YS90_9HELO</name>
<gene>
    <name evidence="2" type="ORF">B2J93_9427</name>
</gene>
<evidence type="ECO:0000256" key="1">
    <source>
        <dbReference type="SAM" id="MobiDB-lite"/>
    </source>
</evidence>